<evidence type="ECO:0000313" key="17">
    <source>
        <dbReference type="WBParaSite" id="DME_0000784901-mRNA-1"/>
    </source>
</evidence>
<feature type="transmembrane region" description="Helical" evidence="11">
    <location>
        <begin position="847"/>
        <end position="865"/>
    </location>
</feature>
<reference evidence="17" key="1">
    <citation type="submission" date="2016-04" db="UniProtKB">
        <authorList>
            <consortium name="WormBaseParasite"/>
        </authorList>
    </citation>
    <scope>IDENTIFICATION</scope>
</reference>
<feature type="domain" description="Neurotransmitter-gated ion-channel ligand-binding" evidence="12">
    <location>
        <begin position="24"/>
        <end position="234"/>
    </location>
</feature>
<feature type="transmembrane region" description="Helical" evidence="11">
    <location>
        <begin position="270"/>
        <end position="288"/>
    </location>
</feature>
<evidence type="ECO:0000256" key="1">
    <source>
        <dbReference type="ARBA" id="ARBA00004651"/>
    </source>
</evidence>
<dbReference type="InterPro" id="IPR036719">
    <property type="entry name" value="Neuro-gated_channel_TM_sf"/>
</dbReference>
<evidence type="ECO:0000256" key="9">
    <source>
        <dbReference type="ARBA" id="ARBA00023286"/>
    </source>
</evidence>
<protein>
    <submittedName>
        <fullName evidence="17">Neur_chan_LBD domain-containing protein</fullName>
    </submittedName>
</protein>
<dbReference type="PROSITE" id="PS00236">
    <property type="entry name" value="NEUROTR_ION_CHANNEL"/>
    <property type="match status" value="2"/>
</dbReference>
<feature type="domain" description="Neurotransmitter-gated ion-channel ligand-binding" evidence="12">
    <location>
        <begin position="589"/>
        <end position="810"/>
    </location>
</feature>
<dbReference type="InterPro" id="IPR006029">
    <property type="entry name" value="Neurotrans-gated_channel_TM"/>
</dbReference>
<feature type="transmembrane region" description="Helical" evidence="11">
    <location>
        <begin position="1101"/>
        <end position="1120"/>
    </location>
</feature>
<dbReference type="FunFam" id="2.70.170.10:FF:000031">
    <property type="entry name" value="AcetylCholine Receptor"/>
    <property type="match status" value="1"/>
</dbReference>
<keyword evidence="16" id="KW-1185">Reference proteome</keyword>
<evidence type="ECO:0000256" key="3">
    <source>
        <dbReference type="ARBA" id="ARBA00022692"/>
    </source>
</evidence>
<keyword evidence="6 11" id="KW-0406">Ion transport</keyword>
<keyword evidence="9" id="KW-1071">Ligand-gated ion channel</keyword>
<dbReference type="Proteomes" id="UP000274756">
    <property type="component" value="Unassembled WGS sequence"/>
</dbReference>
<dbReference type="GO" id="GO:0005886">
    <property type="term" value="C:plasma membrane"/>
    <property type="evidence" value="ECO:0007669"/>
    <property type="project" value="UniProtKB-SubCell"/>
</dbReference>
<dbReference type="STRING" id="318479.A0A0N4UJK7"/>
<comment type="caution">
    <text evidence="11">Lacks conserved residue(s) required for the propagation of feature annotation.</text>
</comment>
<comment type="subcellular location">
    <subcellularLocation>
        <location evidence="1">Cell membrane</location>
        <topology evidence="1">Multi-pass membrane protein</topology>
    </subcellularLocation>
</comment>
<dbReference type="EMBL" id="UYYG01000041">
    <property type="protein sequence ID" value="VDN52027.1"/>
    <property type="molecule type" value="Genomic_DNA"/>
</dbReference>
<evidence type="ECO:0000256" key="10">
    <source>
        <dbReference type="ARBA" id="ARBA00023303"/>
    </source>
</evidence>
<sequence>MQLAYFYLLTSFFVHSTFTSPQLKLLRDILESYDKKVKPTWDFKKQINVTFSMDLYQILELNEPQQYVLLNAWTIERWNDELLFWHPSDYENITEIRLPHSSIWLPDTTLYNSLVMKDEDSRRLLNAKLITDVEQQAVHVELLYPTIYKFSCLLNLRFFPFDVQVCTMTFSSWTYDQTGIDYFAYSDKIGTSNYLENEGWLILETAVRRKEMKYSCCPNKYTLLYLTIVLRRKPLFYIVNLIIPTSIITLIAIVGFFTTSSTSGTREEKMSLGITTLLSMSILMLMVSDQMPTTSTFIPLIGWFILSMIIVISMGTLASAIIIAIQRRGRLGQRLGPKVVRIAKFFGKLSFTDAPSHLRCSESMLSDSKVISSDSVHIFNELNDKQSSKNKSKYTLNYNYKKKRNPQKHANSPNKCLTDLPASSITMTRSMSTVSTDLEQSYFKPAFQQVLASTDDSQKFSPQTTNGALAPEMDTNILIDDNINNIVILPKSQQIIPKKPINSAAALRQERQYSREEYEWLATIVERCCFIAFVFLFLFMTVGINVIGVINWISADGRTYIDMNDDYQQKQIYIILIEYPSILIANHKNSRYDAKNRPVLNHTLPLKIHLSMSLYQILDVNEPSQNVAINIWMIQLLKQYNLKNRIETCELKSWSDELLDWDPHDYEMINTTIVPHDVLWIPDTYIYNSVIMGQDEIERYTNIKITSRFWEGKKGANCSMLYPALYRISCKIAIKYFPYDQQNCTIIIGSWTNSRKILDYSADESVSMQAYIVNEEWDIVSFNIYRKEHKYACCDDPWVIIEAALVIKRRSFYYVINLIFPTSIITIVSIIGFFTAASTNDDRTEKVNLGITTLLAMSIMMLMVSDQMPSTSDIVPLIAWFYLLIIAIISIGTFFTCFILSVHCRGEYGKLPPSYVRTIFFLHATRWIYISVPIDLVKLWDELNSGPSNLKWKKTIDGKEEPLDEEKNSELLQQVICNPMKKDVEEANEITSQVKTSKTLPSSQINDSLEFATKSPKKSKWSKIARNIGQTKNRSITKKADLTSQNPHKEDPISSIALALSALSEISMVDKDEKKTQVVTMKRKRQCNLEWEFLATILDRLLLIFFVIIVFIVTFGVLITETMAQYHIAR</sequence>
<dbReference type="PANTHER" id="PTHR18945">
    <property type="entry name" value="NEUROTRANSMITTER GATED ION CHANNEL"/>
    <property type="match status" value="1"/>
</dbReference>
<evidence type="ECO:0000256" key="11">
    <source>
        <dbReference type="RuleBase" id="RU000687"/>
    </source>
</evidence>
<proteinExistence type="inferred from homology"/>
<dbReference type="Pfam" id="PF02932">
    <property type="entry name" value="Neur_chan_memb"/>
    <property type="match status" value="2"/>
</dbReference>
<evidence type="ECO:0000256" key="2">
    <source>
        <dbReference type="ARBA" id="ARBA00009237"/>
    </source>
</evidence>
<dbReference type="InterPro" id="IPR006202">
    <property type="entry name" value="Neur_chan_lig-bd"/>
</dbReference>
<evidence type="ECO:0000256" key="7">
    <source>
        <dbReference type="ARBA" id="ARBA00023136"/>
    </source>
</evidence>
<dbReference type="InterPro" id="IPR036734">
    <property type="entry name" value="Neur_chan_lig-bd_sf"/>
</dbReference>
<evidence type="ECO:0000256" key="6">
    <source>
        <dbReference type="ARBA" id="ARBA00023065"/>
    </source>
</evidence>
<organism evidence="15 17">
    <name type="scientific">Dracunculus medinensis</name>
    <name type="common">Guinea worm</name>
    <dbReference type="NCBI Taxonomy" id="318479"/>
    <lineage>
        <taxon>Eukaryota</taxon>
        <taxon>Metazoa</taxon>
        <taxon>Ecdysozoa</taxon>
        <taxon>Nematoda</taxon>
        <taxon>Chromadorea</taxon>
        <taxon>Rhabditida</taxon>
        <taxon>Spirurina</taxon>
        <taxon>Dracunculoidea</taxon>
        <taxon>Dracunculidae</taxon>
        <taxon>Dracunculus</taxon>
    </lineage>
</organism>
<dbReference type="GO" id="GO:0004888">
    <property type="term" value="F:transmembrane signaling receptor activity"/>
    <property type="evidence" value="ECO:0007669"/>
    <property type="project" value="InterPro"/>
</dbReference>
<feature type="transmembrane region" description="Helical" evidence="11">
    <location>
        <begin position="530"/>
        <end position="553"/>
    </location>
</feature>
<dbReference type="CDD" id="cd18997">
    <property type="entry name" value="LGIC_ECD_nAChR"/>
    <property type="match status" value="1"/>
</dbReference>
<dbReference type="SUPFAM" id="SSF63712">
    <property type="entry name" value="Nicotinic receptor ligand binding domain-like"/>
    <property type="match status" value="2"/>
</dbReference>
<evidence type="ECO:0000259" key="13">
    <source>
        <dbReference type="Pfam" id="PF02932"/>
    </source>
</evidence>
<dbReference type="WBParaSite" id="DME_0000784901-mRNA-1">
    <property type="protein sequence ID" value="DME_0000784901-mRNA-1"/>
    <property type="gene ID" value="DME_0000784901"/>
</dbReference>
<keyword evidence="11" id="KW-0813">Transport</keyword>
<dbReference type="Proteomes" id="UP000038040">
    <property type="component" value="Unplaced"/>
</dbReference>
<evidence type="ECO:0000313" key="16">
    <source>
        <dbReference type="Proteomes" id="UP000274756"/>
    </source>
</evidence>
<dbReference type="Gene3D" id="2.70.170.10">
    <property type="entry name" value="Neurotransmitter-gated ion-channel ligand-binding domain"/>
    <property type="match status" value="2"/>
</dbReference>
<feature type="transmembrane region" description="Helical" evidence="11">
    <location>
        <begin position="235"/>
        <end position="258"/>
    </location>
</feature>
<evidence type="ECO:0000313" key="15">
    <source>
        <dbReference type="Proteomes" id="UP000038040"/>
    </source>
</evidence>
<accession>A0A0N4UJK7</accession>
<dbReference type="PRINTS" id="PR00252">
    <property type="entry name" value="NRIONCHANNEL"/>
</dbReference>
<evidence type="ECO:0000256" key="5">
    <source>
        <dbReference type="ARBA" id="ARBA00022989"/>
    </source>
</evidence>
<dbReference type="SUPFAM" id="SSF90112">
    <property type="entry name" value="Neurotransmitter-gated ion-channel transmembrane pore"/>
    <property type="match status" value="2"/>
</dbReference>
<gene>
    <name evidence="14" type="ORF">DME_LOCUS2000</name>
</gene>
<dbReference type="InterPro" id="IPR038050">
    <property type="entry name" value="Neuro_actylchol_rec"/>
</dbReference>
<keyword evidence="4" id="KW-0732">Signal</keyword>
<keyword evidence="5 11" id="KW-1133">Transmembrane helix</keyword>
<evidence type="ECO:0000259" key="12">
    <source>
        <dbReference type="Pfam" id="PF02931"/>
    </source>
</evidence>
<feature type="domain" description="Neurotransmitter-gated ion-channel transmembrane" evidence="13">
    <location>
        <begin position="818"/>
        <end position="1117"/>
    </location>
</feature>
<name>A0A0N4UJK7_DRAME</name>
<evidence type="ECO:0000313" key="14">
    <source>
        <dbReference type="EMBL" id="VDN52027.1"/>
    </source>
</evidence>
<dbReference type="InterPro" id="IPR018000">
    <property type="entry name" value="Neurotransmitter_ion_chnl_CS"/>
</dbReference>
<dbReference type="Gene3D" id="1.20.58.390">
    <property type="entry name" value="Neurotransmitter-gated ion-channel transmembrane domain"/>
    <property type="match status" value="2"/>
</dbReference>
<dbReference type="AlphaFoldDB" id="A0A0N4UJK7"/>
<feature type="domain" description="Neurotransmitter-gated ion-channel transmembrane" evidence="13">
    <location>
        <begin position="241"/>
        <end position="544"/>
    </location>
</feature>
<dbReference type="Pfam" id="PF02931">
    <property type="entry name" value="Neur_chan_LBD"/>
    <property type="match status" value="2"/>
</dbReference>
<dbReference type="FunFam" id="2.70.170.10:FF:000028">
    <property type="entry name" value="AcetylCholine Receptor"/>
    <property type="match status" value="1"/>
</dbReference>
<feature type="transmembrane region" description="Helical" evidence="11">
    <location>
        <begin position="300"/>
        <end position="325"/>
    </location>
</feature>
<dbReference type="CDD" id="cd19051">
    <property type="entry name" value="LGIC_TM_cation"/>
    <property type="match status" value="2"/>
</dbReference>
<evidence type="ECO:0000256" key="4">
    <source>
        <dbReference type="ARBA" id="ARBA00022729"/>
    </source>
</evidence>
<keyword evidence="7 11" id="KW-0472">Membrane</keyword>
<keyword evidence="8" id="KW-0325">Glycoprotein</keyword>
<dbReference type="GO" id="GO:0005230">
    <property type="term" value="F:extracellular ligand-gated monoatomic ion channel activity"/>
    <property type="evidence" value="ECO:0007669"/>
    <property type="project" value="InterPro"/>
</dbReference>
<evidence type="ECO:0000256" key="8">
    <source>
        <dbReference type="ARBA" id="ARBA00023180"/>
    </source>
</evidence>
<keyword evidence="10 11" id="KW-0407">Ion channel</keyword>
<keyword evidence="3 11" id="KW-0812">Transmembrane</keyword>
<comment type="similarity">
    <text evidence="2">Belongs to the ligand-gated ion channel (TC 1.A.9) family. Acetylcholine receptor (TC 1.A.9.1) subfamily.</text>
</comment>
<reference evidence="14 16" key="2">
    <citation type="submission" date="2018-11" db="EMBL/GenBank/DDBJ databases">
        <authorList>
            <consortium name="Pathogen Informatics"/>
        </authorList>
    </citation>
    <scope>NUCLEOTIDE SEQUENCE [LARGE SCALE GENOMIC DNA]</scope>
</reference>
<feature type="transmembrane region" description="Helical" evidence="11">
    <location>
        <begin position="877"/>
        <end position="900"/>
    </location>
</feature>
<dbReference type="InterPro" id="IPR006201">
    <property type="entry name" value="Neur_channel"/>
</dbReference>
<dbReference type="OrthoDB" id="410315at2759"/>
<feature type="transmembrane region" description="Helical" evidence="11">
    <location>
        <begin position="812"/>
        <end position="835"/>
    </location>
</feature>